<feature type="transmembrane region" description="Helical" evidence="1">
    <location>
        <begin position="98"/>
        <end position="119"/>
    </location>
</feature>
<organism evidence="2 3">
    <name type="scientific">Dehalogenimonas formicexedens</name>
    <dbReference type="NCBI Taxonomy" id="1839801"/>
    <lineage>
        <taxon>Bacteria</taxon>
        <taxon>Bacillati</taxon>
        <taxon>Chloroflexota</taxon>
        <taxon>Dehalococcoidia</taxon>
        <taxon>Dehalococcoidales</taxon>
        <taxon>Dehalococcoidaceae</taxon>
        <taxon>Dehalogenimonas</taxon>
    </lineage>
</organism>
<dbReference type="Proteomes" id="UP000185934">
    <property type="component" value="Chromosome"/>
</dbReference>
<name>A0A1P8F5R6_9CHLR</name>
<gene>
    <name evidence="2" type="ORF">Dform_00332</name>
</gene>
<feature type="transmembrane region" description="Helical" evidence="1">
    <location>
        <begin position="67"/>
        <end position="89"/>
    </location>
</feature>
<evidence type="ECO:0000313" key="3">
    <source>
        <dbReference type="Proteomes" id="UP000185934"/>
    </source>
</evidence>
<keyword evidence="1" id="KW-0472">Membrane</keyword>
<dbReference type="KEGG" id="dfo:Dform_00332"/>
<dbReference type="EMBL" id="CP018258">
    <property type="protein sequence ID" value="APV43692.1"/>
    <property type="molecule type" value="Genomic_DNA"/>
</dbReference>
<dbReference type="Pfam" id="PF20334">
    <property type="entry name" value="DUF6629"/>
    <property type="match status" value="1"/>
</dbReference>
<evidence type="ECO:0000256" key="1">
    <source>
        <dbReference type="SAM" id="Phobius"/>
    </source>
</evidence>
<keyword evidence="1" id="KW-0812">Transmembrane</keyword>
<feature type="transmembrane region" description="Helical" evidence="1">
    <location>
        <begin position="165"/>
        <end position="182"/>
    </location>
</feature>
<feature type="transmembrane region" description="Helical" evidence="1">
    <location>
        <begin position="139"/>
        <end position="158"/>
    </location>
</feature>
<sequence length="218" mass="23921">MCFSAVASFTGGAVISGVGIAAQRERIRPEQRLFASIPLIFALQQFAEGVLWLTLRSGGHIAIQNTATYVFLTVALAAWPTLVPLSVLLMEKVKARRIFLAFLVAAGGIVSVLNAYSLLNYPVTVQIQGSHIQYNNSFPTSWGLIPILYGISVILPLWVSSVKHVWLLGLAIAVSLMVTVIFYTQYVTSVWCFFAALMSVIIIWILRTSRNSARIESS</sequence>
<keyword evidence="3" id="KW-1185">Reference proteome</keyword>
<feature type="transmembrane region" description="Helical" evidence="1">
    <location>
        <begin position="188"/>
        <end position="206"/>
    </location>
</feature>
<keyword evidence="1" id="KW-1133">Transmembrane helix</keyword>
<proteinExistence type="predicted"/>
<feature type="transmembrane region" description="Helical" evidence="1">
    <location>
        <begin position="33"/>
        <end position="55"/>
    </location>
</feature>
<evidence type="ECO:0000313" key="2">
    <source>
        <dbReference type="EMBL" id="APV43692.1"/>
    </source>
</evidence>
<protein>
    <submittedName>
        <fullName evidence="2">Uncharacterized protein</fullName>
    </submittedName>
</protein>
<reference evidence="3" key="1">
    <citation type="submission" date="2016-11" db="EMBL/GenBank/DDBJ databases">
        <title>Dehalogenimonas formicexedens sp. nov., a chlorinated alkane respiring bacterium isolated from contaminated groundwater.</title>
        <authorList>
            <person name="Key T.A."/>
            <person name="Bowman K.S."/>
            <person name="Lee I."/>
            <person name="Chun J."/>
            <person name="Albuquerque L."/>
            <person name="da Costa M.S."/>
            <person name="Rainey F.A."/>
            <person name="Moe W.M."/>
        </authorList>
    </citation>
    <scope>NUCLEOTIDE SEQUENCE [LARGE SCALE GENOMIC DNA]</scope>
    <source>
        <strain evidence="3">NSZ-14</strain>
    </source>
</reference>
<dbReference type="AlphaFoldDB" id="A0A1P8F5R6"/>
<dbReference type="InterPro" id="IPR046737">
    <property type="entry name" value="DUF6629"/>
</dbReference>
<accession>A0A1P8F5R6</accession>